<dbReference type="InterPro" id="IPR029068">
    <property type="entry name" value="Glyas_Bleomycin-R_OHBP_Dase"/>
</dbReference>
<dbReference type="Gene3D" id="3.10.180.10">
    <property type="entry name" value="2,3-Dihydroxybiphenyl 1,2-Dioxygenase, domain 1"/>
    <property type="match status" value="1"/>
</dbReference>
<dbReference type="EMBL" id="JALJOT010000001">
    <property type="protein sequence ID" value="KAK9917997.1"/>
    <property type="molecule type" value="Genomic_DNA"/>
</dbReference>
<accession>A0ABR2Z262</accession>
<proteinExistence type="predicted"/>
<dbReference type="InterPro" id="IPR037523">
    <property type="entry name" value="VOC_core"/>
</dbReference>
<dbReference type="SUPFAM" id="SSF54593">
    <property type="entry name" value="Glyoxalase/Bleomycin resistance protein/Dihydroxybiphenyl dioxygenase"/>
    <property type="match status" value="1"/>
</dbReference>
<organism evidence="2 3">
    <name type="scientific">Coccomyxa subellipsoidea</name>
    <dbReference type="NCBI Taxonomy" id="248742"/>
    <lineage>
        <taxon>Eukaryota</taxon>
        <taxon>Viridiplantae</taxon>
        <taxon>Chlorophyta</taxon>
        <taxon>core chlorophytes</taxon>
        <taxon>Trebouxiophyceae</taxon>
        <taxon>Trebouxiophyceae incertae sedis</taxon>
        <taxon>Coccomyxaceae</taxon>
        <taxon>Coccomyxa</taxon>
    </lineage>
</organism>
<keyword evidence="3" id="KW-1185">Reference proteome</keyword>
<dbReference type="Proteomes" id="UP001491310">
    <property type="component" value="Unassembled WGS sequence"/>
</dbReference>
<dbReference type="PROSITE" id="PS51819">
    <property type="entry name" value="VOC"/>
    <property type="match status" value="1"/>
</dbReference>
<protein>
    <recommendedName>
        <fullName evidence="1">VOC domain-containing protein</fullName>
    </recommendedName>
</protein>
<name>A0ABR2Z262_9CHLO</name>
<evidence type="ECO:0000313" key="3">
    <source>
        <dbReference type="Proteomes" id="UP001491310"/>
    </source>
</evidence>
<reference evidence="2 3" key="1">
    <citation type="journal article" date="2024" name="Nat. Commun.">
        <title>Phylogenomics reveals the evolutionary origins of lichenization in chlorophyte algae.</title>
        <authorList>
            <person name="Puginier C."/>
            <person name="Libourel C."/>
            <person name="Otte J."/>
            <person name="Skaloud P."/>
            <person name="Haon M."/>
            <person name="Grisel S."/>
            <person name="Petersen M."/>
            <person name="Berrin J.G."/>
            <person name="Delaux P.M."/>
            <person name="Dal Grande F."/>
            <person name="Keller J."/>
        </authorList>
    </citation>
    <scope>NUCLEOTIDE SEQUENCE [LARGE SCALE GENOMIC DNA]</scope>
    <source>
        <strain evidence="2 3">SAG 216-7</strain>
    </source>
</reference>
<gene>
    <name evidence="2" type="ORF">WJX75_000375</name>
</gene>
<dbReference type="PANTHER" id="PTHR47802:SF1">
    <property type="entry name" value="GLYOXALASE FAMILY PROTEIN, EXPRESSED"/>
    <property type="match status" value="1"/>
</dbReference>
<evidence type="ECO:0000313" key="2">
    <source>
        <dbReference type="EMBL" id="KAK9917997.1"/>
    </source>
</evidence>
<dbReference type="Pfam" id="PF00903">
    <property type="entry name" value="Glyoxalase"/>
    <property type="match status" value="1"/>
</dbReference>
<comment type="caution">
    <text evidence="2">The sequence shown here is derived from an EMBL/GenBank/DDBJ whole genome shotgun (WGS) entry which is preliminary data.</text>
</comment>
<evidence type="ECO:0000259" key="1">
    <source>
        <dbReference type="PROSITE" id="PS51819"/>
    </source>
</evidence>
<dbReference type="InterPro" id="IPR004360">
    <property type="entry name" value="Glyas_Fos-R_dOase_dom"/>
</dbReference>
<sequence length="158" mass="17751">MGHDTAAPIQLLSMNHAALGVQDVESMIKFYTRVLGMKQLPRPPFPFNGAWLEGGGLILHLIDDDPTIPRKGTRSWKEMYDVDHPEPWYIRRGAHKAFAVASLEQAELRLKHFNIEFHKFLVPGTNASQIFLYDPEGNGIELGEHYDEIAASLKGKSA</sequence>
<feature type="domain" description="VOC" evidence="1">
    <location>
        <begin position="13"/>
        <end position="145"/>
    </location>
</feature>
<dbReference type="PANTHER" id="PTHR47802">
    <property type="entry name" value="GLYOXALASE FAMILY PROTEIN, EXPRESSED"/>
    <property type="match status" value="1"/>
</dbReference>